<evidence type="ECO:0000313" key="2">
    <source>
        <dbReference type="Proteomes" id="UP000017396"/>
    </source>
</evidence>
<organism evidence="1 2">
    <name type="scientific">Gloeobacter kilaueensis (strain ATCC BAA-2537 / CCAP 1431/1 / ULC 316 / JS1)</name>
    <dbReference type="NCBI Taxonomy" id="1183438"/>
    <lineage>
        <taxon>Bacteria</taxon>
        <taxon>Bacillati</taxon>
        <taxon>Cyanobacteriota</taxon>
        <taxon>Cyanophyceae</taxon>
        <taxon>Gloeobacterales</taxon>
        <taxon>Gloeobacteraceae</taxon>
        <taxon>Gloeobacter</taxon>
    </lineage>
</organism>
<accession>U5QJ88</accession>
<name>U5QJ88_GLOK1</name>
<proteinExistence type="predicted"/>
<dbReference type="OrthoDB" id="9844880at2"/>
<dbReference type="EMBL" id="CP003587">
    <property type="protein sequence ID" value="AGY59047.1"/>
    <property type="molecule type" value="Genomic_DNA"/>
</dbReference>
<keyword evidence="2" id="KW-1185">Reference proteome</keyword>
<protein>
    <submittedName>
        <fullName evidence="1">Uncharacterized protein</fullName>
    </submittedName>
</protein>
<dbReference type="KEGG" id="glj:GKIL_2801"/>
<dbReference type="HOGENOM" id="CLU_1903725_0_0_3"/>
<reference evidence="1 2" key="1">
    <citation type="journal article" date="2013" name="PLoS ONE">
        <title>Cultivation and Complete Genome Sequencing of Gloeobacter kilaueensis sp. nov., from a Lava Cave in Kilauea Caldera, Hawai'i.</title>
        <authorList>
            <person name="Saw J.H."/>
            <person name="Schatz M."/>
            <person name="Brown M.V."/>
            <person name="Kunkel D.D."/>
            <person name="Foster J.S."/>
            <person name="Shick H."/>
            <person name="Christensen S."/>
            <person name="Hou S."/>
            <person name="Wan X."/>
            <person name="Donachie S.P."/>
        </authorList>
    </citation>
    <scope>NUCLEOTIDE SEQUENCE [LARGE SCALE GENOMIC DNA]</scope>
    <source>
        <strain evidence="2">JS</strain>
    </source>
</reference>
<gene>
    <name evidence="1" type="ORF">GKIL_2801</name>
</gene>
<evidence type="ECO:0000313" key="1">
    <source>
        <dbReference type="EMBL" id="AGY59047.1"/>
    </source>
</evidence>
<sequence>MPELLGRAMLGGRSSQVVYLASHRGWPVSVGATAQILPCAGIAIARTDSWALALWLIDAINAILDNKEYASRRPPGKIERSGHFEVVEGNLFAWGWPWSWSSSGIQIARTVSGELCERLNSLCAADSEQTHQL</sequence>
<dbReference type="RefSeq" id="WP_023174264.1">
    <property type="nucleotide sequence ID" value="NC_022600.1"/>
</dbReference>
<dbReference type="AlphaFoldDB" id="U5QJ88"/>
<dbReference type="Proteomes" id="UP000017396">
    <property type="component" value="Chromosome"/>
</dbReference>